<reference evidence="1 2" key="1">
    <citation type="journal article" date="2008" name="Nature">
        <title>The genome of Laccaria bicolor provides insights into mycorrhizal symbiosis.</title>
        <authorList>
            <person name="Martin F."/>
            <person name="Aerts A."/>
            <person name="Ahren D."/>
            <person name="Brun A."/>
            <person name="Danchin E.G.J."/>
            <person name="Duchaussoy F."/>
            <person name="Gibon J."/>
            <person name="Kohler A."/>
            <person name="Lindquist E."/>
            <person name="Pereda V."/>
            <person name="Salamov A."/>
            <person name="Shapiro H.J."/>
            <person name="Wuyts J."/>
            <person name="Blaudez D."/>
            <person name="Buee M."/>
            <person name="Brokstein P."/>
            <person name="Canbaeck B."/>
            <person name="Cohen D."/>
            <person name="Courty P.E."/>
            <person name="Coutinho P.M."/>
            <person name="Delaruelle C."/>
            <person name="Detter J.C."/>
            <person name="Deveau A."/>
            <person name="DiFazio S."/>
            <person name="Duplessis S."/>
            <person name="Fraissinet-Tachet L."/>
            <person name="Lucic E."/>
            <person name="Frey-Klett P."/>
            <person name="Fourrey C."/>
            <person name="Feussner I."/>
            <person name="Gay G."/>
            <person name="Grimwood J."/>
            <person name="Hoegger P.J."/>
            <person name="Jain P."/>
            <person name="Kilaru S."/>
            <person name="Labbe J."/>
            <person name="Lin Y.C."/>
            <person name="Legue V."/>
            <person name="Le Tacon F."/>
            <person name="Marmeisse R."/>
            <person name="Melayah D."/>
            <person name="Montanini B."/>
            <person name="Muratet M."/>
            <person name="Nehls U."/>
            <person name="Niculita-Hirzel H."/>
            <person name="Oudot-Le Secq M.P."/>
            <person name="Peter M."/>
            <person name="Quesneville H."/>
            <person name="Rajashekar B."/>
            <person name="Reich M."/>
            <person name="Rouhier N."/>
            <person name="Schmutz J."/>
            <person name="Yin T."/>
            <person name="Chalot M."/>
            <person name="Henrissat B."/>
            <person name="Kuees U."/>
            <person name="Lucas S."/>
            <person name="Van de Peer Y."/>
            <person name="Podila G.K."/>
            <person name="Polle A."/>
            <person name="Pukkila P.J."/>
            <person name="Richardson P.M."/>
            <person name="Rouze P."/>
            <person name="Sanders I.R."/>
            <person name="Stajich J.E."/>
            <person name="Tunlid A."/>
            <person name="Tuskan G."/>
            <person name="Grigoriev I.V."/>
        </authorList>
    </citation>
    <scope>NUCLEOTIDE SEQUENCE [LARGE SCALE GENOMIC DNA]</scope>
    <source>
        <strain evidence="2">S238N-H82 / ATCC MYA-4686</strain>
    </source>
</reference>
<dbReference type="RefSeq" id="XP_001888825.1">
    <property type="nucleotide sequence ID" value="XM_001888790.1"/>
</dbReference>
<dbReference type="GeneID" id="6084459"/>
<dbReference type="Proteomes" id="UP000001194">
    <property type="component" value="Unassembled WGS sequence"/>
</dbReference>
<dbReference type="EMBL" id="DS547148">
    <property type="protein sequence ID" value="EDR00598.1"/>
    <property type="molecule type" value="Genomic_DNA"/>
</dbReference>
<gene>
    <name evidence="1" type="ORF">LACBIDRAFT_313289</name>
</gene>
<sequence>MLYGISPNGSNLCPYYEQASSVSLCSGFSRRTGTASICARLSRFNVGKARMFLSIERIVEPVD</sequence>
<keyword evidence="2" id="KW-1185">Reference proteome</keyword>
<name>B0DY00_LACBS</name>
<evidence type="ECO:0000313" key="2">
    <source>
        <dbReference type="Proteomes" id="UP000001194"/>
    </source>
</evidence>
<dbReference type="KEGG" id="lbc:LACBIDRAFT_313289"/>
<evidence type="ECO:0000313" key="1">
    <source>
        <dbReference type="EMBL" id="EDR00598.1"/>
    </source>
</evidence>
<protein>
    <submittedName>
        <fullName evidence="1">Predicted protein</fullName>
    </submittedName>
</protein>
<dbReference type="AlphaFoldDB" id="B0DY00"/>
<accession>B0DY00</accession>
<dbReference type="HOGENOM" id="CLU_2886218_0_0_1"/>
<organism evidence="2">
    <name type="scientific">Laccaria bicolor (strain S238N-H82 / ATCC MYA-4686)</name>
    <name type="common">Bicoloured deceiver</name>
    <name type="synonym">Laccaria laccata var. bicolor</name>
    <dbReference type="NCBI Taxonomy" id="486041"/>
    <lineage>
        <taxon>Eukaryota</taxon>
        <taxon>Fungi</taxon>
        <taxon>Dikarya</taxon>
        <taxon>Basidiomycota</taxon>
        <taxon>Agaricomycotina</taxon>
        <taxon>Agaricomycetes</taxon>
        <taxon>Agaricomycetidae</taxon>
        <taxon>Agaricales</taxon>
        <taxon>Agaricineae</taxon>
        <taxon>Hydnangiaceae</taxon>
        <taxon>Laccaria</taxon>
    </lineage>
</organism>
<dbReference type="InParanoid" id="B0DY00"/>
<proteinExistence type="predicted"/>